<protein>
    <submittedName>
        <fullName evidence="1">Uncharacterized protein</fullName>
    </submittedName>
</protein>
<evidence type="ECO:0000313" key="2">
    <source>
        <dbReference type="Proteomes" id="UP000224460"/>
    </source>
</evidence>
<proteinExistence type="predicted"/>
<dbReference type="EMBL" id="PEDL01000002">
    <property type="protein sequence ID" value="PHV71546.1"/>
    <property type="molecule type" value="Genomic_DNA"/>
</dbReference>
<reference evidence="1" key="1">
    <citation type="submission" date="2017-10" db="EMBL/GenBank/DDBJ databases">
        <title>Genome sequence of cellulolytic Lachnospiraceae bacterium XHS1971 isolated from hotspring sediment.</title>
        <authorList>
            <person name="Vasudevan G."/>
            <person name="Joshi A.J."/>
            <person name="Hivarkar S."/>
            <person name="Lanjekar V.B."/>
            <person name="Dhakephalkar P.K."/>
            <person name="Dagar S."/>
        </authorList>
    </citation>
    <scope>NUCLEOTIDE SEQUENCE</scope>
    <source>
        <strain evidence="1">XHS1971</strain>
    </source>
</reference>
<keyword evidence="2" id="KW-1185">Reference proteome</keyword>
<dbReference type="Proteomes" id="UP000224460">
    <property type="component" value="Unassembled WGS sequence"/>
</dbReference>
<accession>A0AC61DFP1</accession>
<organism evidence="1 2">
    <name type="scientific">Sporanaerobium hydrogeniformans</name>
    <dbReference type="NCBI Taxonomy" id="3072179"/>
    <lineage>
        <taxon>Bacteria</taxon>
        <taxon>Bacillati</taxon>
        <taxon>Bacillota</taxon>
        <taxon>Clostridia</taxon>
        <taxon>Lachnospirales</taxon>
        <taxon>Lachnospiraceae</taxon>
        <taxon>Sporanaerobium</taxon>
    </lineage>
</organism>
<evidence type="ECO:0000313" key="1">
    <source>
        <dbReference type="EMBL" id="PHV71546.1"/>
    </source>
</evidence>
<name>A0AC61DFP1_9FIRM</name>
<gene>
    <name evidence="1" type="ORF">CS063_02965</name>
</gene>
<comment type="caution">
    <text evidence="1">The sequence shown here is derived from an EMBL/GenBank/DDBJ whole genome shotgun (WGS) entry which is preliminary data.</text>
</comment>
<sequence length="213" mass="24802">MDSRFINLPEEKKQAIIASAIKEFAAHNYDKASTDVIAQQAGISKGSLFNYFKNKLNLYRYILEHCTVLMAEELIAEIEQIEEIDFYDRLKKITLLKYNSILKHGEEAQILSQYFFNPISALKEPIPIIERYLSINDELIDKYLIQYIDESKLREGVTKQDVIFITFTFAEAIGKKHEEMERMMLLGKMPGMEKGLADFDKYIEILKHGVYKV</sequence>